<evidence type="ECO:0000313" key="7">
    <source>
        <dbReference type="EMBL" id="MFL0250977.1"/>
    </source>
</evidence>
<dbReference type="PANTHER" id="PTHR43077:SF5">
    <property type="entry name" value="PHAGE INFECTION PROTEIN"/>
    <property type="match status" value="1"/>
</dbReference>
<dbReference type="EMBL" id="JBJIAA010000008">
    <property type="protein sequence ID" value="MFL0250977.1"/>
    <property type="molecule type" value="Genomic_DNA"/>
</dbReference>
<dbReference type="NCBIfam" id="TIGR03062">
    <property type="entry name" value="pip_yhgE_Cterm"/>
    <property type="match status" value="1"/>
</dbReference>
<feature type="transmembrane region" description="Helical" evidence="5">
    <location>
        <begin position="570"/>
        <end position="603"/>
    </location>
</feature>
<feature type="transmembrane region" description="Helical" evidence="5">
    <location>
        <begin position="491"/>
        <end position="511"/>
    </location>
</feature>
<dbReference type="Pfam" id="PF12698">
    <property type="entry name" value="ABC2_membrane_3"/>
    <property type="match status" value="2"/>
</dbReference>
<dbReference type="NCBIfam" id="TIGR03061">
    <property type="entry name" value="pip_yhgE_Nterm"/>
    <property type="match status" value="1"/>
</dbReference>
<dbReference type="Gene3D" id="3.40.1710.10">
    <property type="entry name" value="abc type-2 transporter like domain"/>
    <property type="match status" value="1"/>
</dbReference>
<dbReference type="Proteomes" id="UP001623592">
    <property type="component" value="Unassembled WGS sequence"/>
</dbReference>
<evidence type="ECO:0000256" key="5">
    <source>
        <dbReference type="SAM" id="Phobius"/>
    </source>
</evidence>
<dbReference type="InterPro" id="IPR013525">
    <property type="entry name" value="ABC2_TM"/>
</dbReference>
<comment type="caution">
    <text evidence="7">The sequence shown here is derived from an EMBL/GenBank/DDBJ whole genome shotgun (WGS) entry which is preliminary data.</text>
</comment>
<feature type="transmembrane region" description="Helical" evidence="5">
    <location>
        <begin position="531"/>
        <end position="550"/>
    </location>
</feature>
<protein>
    <submittedName>
        <fullName evidence="7">YhgE/Pip family protein</fullName>
    </submittedName>
</protein>
<dbReference type="PANTHER" id="PTHR43077">
    <property type="entry name" value="TRANSPORT PERMEASE YVFS-RELATED"/>
    <property type="match status" value="1"/>
</dbReference>
<proteinExistence type="predicted"/>
<evidence type="ECO:0000256" key="1">
    <source>
        <dbReference type="ARBA" id="ARBA00004141"/>
    </source>
</evidence>
<name>A0ABW8TEX1_9CLOT</name>
<keyword evidence="2 5" id="KW-0812">Transmembrane</keyword>
<dbReference type="InterPro" id="IPR017501">
    <property type="entry name" value="Phage_infect_YhgE_C"/>
</dbReference>
<reference evidence="7 8" key="1">
    <citation type="submission" date="2024-11" db="EMBL/GenBank/DDBJ databases">
        <authorList>
            <person name="Heng Y.C."/>
            <person name="Lim A.C.H."/>
            <person name="Lee J.K.Y."/>
            <person name="Kittelmann S."/>
        </authorList>
    </citation>
    <scope>NUCLEOTIDE SEQUENCE [LARGE SCALE GENOMIC DNA]</scope>
    <source>
        <strain evidence="7 8">WILCCON 0114</strain>
    </source>
</reference>
<dbReference type="RefSeq" id="WP_406787635.1">
    <property type="nucleotide sequence ID" value="NZ_JBJIAA010000008.1"/>
</dbReference>
<evidence type="ECO:0000256" key="2">
    <source>
        <dbReference type="ARBA" id="ARBA00022692"/>
    </source>
</evidence>
<evidence type="ECO:0000313" key="8">
    <source>
        <dbReference type="Proteomes" id="UP001623592"/>
    </source>
</evidence>
<dbReference type="InterPro" id="IPR017500">
    <property type="entry name" value="Phage_infect_YhgE_N"/>
</dbReference>
<dbReference type="InterPro" id="IPR051328">
    <property type="entry name" value="T7SS_ABC-Transporter"/>
</dbReference>
<gene>
    <name evidence="7" type="ORF">ACJDT4_11140</name>
</gene>
<accession>A0ABW8TEX1</accession>
<sequence>MSEKVLENKRRSLFRIIVISTAAIVFVPILYSGIYLSAFWNPYGKFYNVPVAFVNLDKPIVKNGKRYNIGKDIENNLRKNNSIGWKFVSLNEAKKGVNGTSYYAAVIIPEDFSQKISAAAGGNLTRPILLYEANKGKNFVFAQVSERAAESIKAEIASSIQEQTVKALASSLYDVKNSLLTASNGANALQNGTEKLLTGSRQLSTGLTAAANGANQLQNGLKQASAGEAQLSTGIDSLTNGLNQFKNGLTQNAGSLTQLVNGANAVSNGVSTIASVANNANVSQNLASAANGIVQIKTALSQAASILASSSDPQSIAQAQGILNGLINTINTNNLEGNLRTAAGNARILTSSLNQLSTVAKQVAAGTNTLSSTLATNQKNAVSGINQLIDGANKLKSGSQGLTNGLNTATQNTGSLASGLTSLNTGASDLTNGISAANSGATKLKDGLSSGYTTMSSNLKFSVENISSFVTNPLTLSDVSINSVPYYGQGLAPYFISLSLWLGAMLMNLIISLTKLSKIIEYKFFKTYTGVFLVGSALVMLQSVILSFVLVNALGLSPSNLALFYLENMFISVVFFSIMYGVSYAIGIIGTPIIFILFILQLASSGGTFPIETAPSFFRAISPFFPMTYTVEGLRMIISGINASRLTQITIFLIIFMLIFLLGGFIINRTFKGLKTIKAEDD</sequence>
<keyword evidence="4 5" id="KW-0472">Membrane</keyword>
<feature type="transmembrane region" description="Helical" evidence="5">
    <location>
        <begin position="12"/>
        <end position="40"/>
    </location>
</feature>
<keyword evidence="3 5" id="KW-1133">Transmembrane helix</keyword>
<evidence type="ECO:0000259" key="6">
    <source>
        <dbReference type="Pfam" id="PF12698"/>
    </source>
</evidence>
<feature type="domain" description="ABC-2 type transporter transmembrane" evidence="6">
    <location>
        <begin position="24"/>
        <end position="171"/>
    </location>
</feature>
<feature type="transmembrane region" description="Helical" evidence="5">
    <location>
        <begin position="649"/>
        <end position="668"/>
    </location>
</feature>
<evidence type="ECO:0000256" key="3">
    <source>
        <dbReference type="ARBA" id="ARBA00022989"/>
    </source>
</evidence>
<comment type="subcellular location">
    <subcellularLocation>
        <location evidence="1">Membrane</location>
        <topology evidence="1">Multi-pass membrane protein</topology>
    </subcellularLocation>
</comment>
<organism evidence="7 8">
    <name type="scientific">Clostridium neuense</name>
    <dbReference type="NCBI Taxonomy" id="1728934"/>
    <lineage>
        <taxon>Bacteria</taxon>
        <taxon>Bacillati</taxon>
        <taxon>Bacillota</taxon>
        <taxon>Clostridia</taxon>
        <taxon>Eubacteriales</taxon>
        <taxon>Clostridiaceae</taxon>
        <taxon>Clostridium</taxon>
    </lineage>
</organism>
<evidence type="ECO:0000256" key="4">
    <source>
        <dbReference type="ARBA" id="ARBA00023136"/>
    </source>
</evidence>
<feature type="domain" description="ABC-2 type transporter transmembrane" evidence="6">
    <location>
        <begin position="367"/>
        <end position="665"/>
    </location>
</feature>
<keyword evidence="8" id="KW-1185">Reference proteome</keyword>